<dbReference type="CDD" id="cd00378">
    <property type="entry name" value="SHMT"/>
    <property type="match status" value="1"/>
</dbReference>
<dbReference type="InterPro" id="IPR015422">
    <property type="entry name" value="PyrdxlP-dep_Trfase_small"/>
</dbReference>
<keyword evidence="6 9" id="KW-0554">One-carbon metabolism</keyword>
<evidence type="ECO:0000256" key="4">
    <source>
        <dbReference type="ARBA" id="ARBA00011738"/>
    </source>
</evidence>
<feature type="site" description="Plays an important role in substrate specificity" evidence="9">
    <location>
        <position position="225"/>
    </location>
</feature>
<dbReference type="GO" id="GO:0035999">
    <property type="term" value="P:tetrahydrofolate interconversion"/>
    <property type="evidence" value="ECO:0007669"/>
    <property type="project" value="UniProtKB-UniRule"/>
</dbReference>
<dbReference type="EMBL" id="SMMS01000001">
    <property type="protein sequence ID" value="TCL12181.1"/>
    <property type="molecule type" value="Genomic_DNA"/>
</dbReference>
<comment type="similarity">
    <text evidence="3 9">Belongs to the SHMT family.</text>
</comment>
<reference evidence="14" key="1">
    <citation type="submission" date="2017-09" db="EMBL/GenBank/DDBJ databases">
        <authorList>
            <person name="Varghese N."/>
            <person name="Submissions S."/>
        </authorList>
    </citation>
    <scope>NUCLEOTIDE SEQUENCE [LARGE SCALE GENOMIC DNA]</scope>
    <source>
        <strain evidence="14">WG-1MB</strain>
    </source>
</reference>
<dbReference type="GO" id="GO:0032259">
    <property type="term" value="P:methylation"/>
    <property type="evidence" value="ECO:0007669"/>
    <property type="project" value="UniProtKB-KW"/>
</dbReference>
<comment type="caution">
    <text evidence="9">Lacks conserved residue(s) required for the propagation of feature annotation.</text>
</comment>
<dbReference type="InterPro" id="IPR049943">
    <property type="entry name" value="Ser_HO-MeTrfase-like"/>
</dbReference>
<evidence type="ECO:0000256" key="6">
    <source>
        <dbReference type="ARBA" id="ARBA00022563"/>
    </source>
</evidence>
<keyword evidence="12" id="KW-0489">Methyltransferase</keyword>
<evidence type="ECO:0000256" key="2">
    <source>
        <dbReference type="ARBA" id="ARBA00004496"/>
    </source>
</evidence>
<dbReference type="EC" id="2.1.2.1" evidence="9"/>
<proteinExistence type="inferred from homology"/>
<keyword evidence="7 9" id="KW-0808">Transferase</keyword>
<dbReference type="SUPFAM" id="SSF53383">
    <property type="entry name" value="PLP-dependent transferases"/>
    <property type="match status" value="1"/>
</dbReference>
<gene>
    <name evidence="9" type="primary">glyA</name>
    <name evidence="13" type="ORF">C7960_1407</name>
    <name evidence="12" type="ORF">SAMN06295989_103229</name>
</gene>
<dbReference type="UniPathway" id="UPA00288">
    <property type="reaction ID" value="UER01023"/>
</dbReference>
<feature type="domain" description="Serine hydroxymethyltransferase-like" evidence="11">
    <location>
        <begin position="5"/>
        <end position="380"/>
    </location>
</feature>
<dbReference type="HAMAP" id="MF_00051">
    <property type="entry name" value="SHMT"/>
    <property type="match status" value="1"/>
</dbReference>
<dbReference type="RefSeq" id="WP_096712120.1">
    <property type="nucleotide sequence ID" value="NZ_OBDR01000003.1"/>
</dbReference>
<dbReference type="GO" id="GO:0030170">
    <property type="term" value="F:pyridoxal phosphate binding"/>
    <property type="evidence" value="ECO:0007669"/>
    <property type="project" value="UniProtKB-UniRule"/>
</dbReference>
<evidence type="ECO:0000256" key="3">
    <source>
        <dbReference type="ARBA" id="ARBA00006376"/>
    </source>
</evidence>
<evidence type="ECO:0000256" key="1">
    <source>
        <dbReference type="ARBA" id="ARBA00001933"/>
    </source>
</evidence>
<dbReference type="PANTHER" id="PTHR11680">
    <property type="entry name" value="SERINE HYDROXYMETHYLTRANSFERASE"/>
    <property type="match status" value="1"/>
</dbReference>
<comment type="catalytic activity">
    <reaction evidence="9">
        <text>(6R)-5,10-methylene-5,6,7,8-tetrahydrofolate + glycine + H2O = (6S)-5,6,7,8-tetrahydrofolate + L-serine</text>
        <dbReference type="Rhea" id="RHEA:15481"/>
        <dbReference type="ChEBI" id="CHEBI:15377"/>
        <dbReference type="ChEBI" id="CHEBI:15636"/>
        <dbReference type="ChEBI" id="CHEBI:33384"/>
        <dbReference type="ChEBI" id="CHEBI:57305"/>
        <dbReference type="ChEBI" id="CHEBI:57453"/>
        <dbReference type="EC" id="2.1.2.1"/>
    </reaction>
</comment>
<dbReference type="OrthoDB" id="5821at2157"/>
<dbReference type="InterPro" id="IPR019798">
    <property type="entry name" value="Ser_HO-MeTrfase_PLP_BS"/>
</dbReference>
<comment type="pathway">
    <text evidence="9">Amino-acid biosynthesis; glycine biosynthesis; glycine from L-serine: step 1/1.</text>
</comment>
<evidence type="ECO:0000313" key="14">
    <source>
        <dbReference type="Proteomes" id="UP000217726"/>
    </source>
</evidence>
<dbReference type="FunFam" id="3.40.640.10:FF:000001">
    <property type="entry name" value="Serine hydroxymethyltransferase"/>
    <property type="match status" value="1"/>
</dbReference>
<reference evidence="13 15" key="3">
    <citation type="submission" date="2019-03" db="EMBL/GenBank/DDBJ databases">
        <title>Subsurface microbial communities from deep shales in Ohio and West Virginia, USA.</title>
        <authorList>
            <person name="Wrighton K."/>
        </authorList>
    </citation>
    <scope>NUCLEOTIDE SEQUENCE [LARGE SCALE GENOMIC DNA]</scope>
    <source>
        <strain evidence="13 15">WG1_MB</strain>
    </source>
</reference>
<evidence type="ECO:0000313" key="15">
    <source>
        <dbReference type="Proteomes" id="UP000295404"/>
    </source>
</evidence>
<dbReference type="Proteomes" id="UP000295404">
    <property type="component" value="Unassembled WGS sequence"/>
</dbReference>
<reference evidence="12" key="2">
    <citation type="submission" date="2017-09" db="EMBL/GenBank/DDBJ databases">
        <authorList>
            <person name="Ehlers B."/>
            <person name="Leendertz F.H."/>
        </authorList>
    </citation>
    <scope>NUCLEOTIDE SEQUENCE [LARGE SCALE GENOMIC DNA]</scope>
    <source>
        <strain evidence="12">WG-1MB</strain>
    </source>
</reference>
<feature type="binding site" evidence="9">
    <location>
        <position position="240"/>
    </location>
    <ligand>
        <name>(6S)-5,6,7,8-tetrahydrofolate</name>
        <dbReference type="ChEBI" id="CHEBI:57453"/>
    </ligand>
</feature>
<dbReference type="InterPro" id="IPR015424">
    <property type="entry name" value="PyrdxlP-dep_Trfase"/>
</dbReference>
<comment type="cofactor">
    <cofactor evidence="1 9 10">
        <name>pyridoxal 5'-phosphate</name>
        <dbReference type="ChEBI" id="CHEBI:597326"/>
    </cofactor>
</comment>
<feature type="binding site" evidence="9">
    <location>
        <position position="117"/>
    </location>
    <ligand>
        <name>(6S)-5,6,7,8-tetrahydrofolate</name>
        <dbReference type="ChEBI" id="CHEBI:57453"/>
    </ligand>
</feature>
<dbReference type="Proteomes" id="UP000217726">
    <property type="component" value="Unassembled WGS sequence"/>
</dbReference>
<evidence type="ECO:0000313" key="12">
    <source>
        <dbReference type="EMBL" id="SNY08052.1"/>
    </source>
</evidence>
<dbReference type="NCBIfam" id="NF000586">
    <property type="entry name" value="PRK00011.1"/>
    <property type="match status" value="1"/>
</dbReference>
<keyword evidence="8 9" id="KW-0663">Pyridoxal phosphate</keyword>
<dbReference type="PIRSF" id="PIRSF000412">
    <property type="entry name" value="SHMT"/>
    <property type="match status" value="1"/>
</dbReference>
<keyword evidence="14" id="KW-1185">Reference proteome</keyword>
<dbReference type="AlphaFoldDB" id="A0A285F9U8"/>
<dbReference type="InterPro" id="IPR039429">
    <property type="entry name" value="SHMT-like_dom"/>
</dbReference>
<sequence>MSYISETDSDIARALELEAERQDYKLNLIASENYTSRAVMEAQGSIMTNKYAEGYSGKRYYGGCDFVDIAEDLAIERAKEIFGAEHVNVQPHSGSGANMAVYFSVLNPGDRIMAMDLSHGGHLSHGSPVSFSGKLYDIVPYGVAEETEELDYDALEEMAKKEKPRMIVTGASAYSRTIDFKRFREIADSVDAYLLADVAHIAGLIAAGEHPSPVPYADFVTTTTHKTLRGPRGGMVMCSEEYAKGVDKTVFPGLQGGPLMHIIAAKAVAFKEALSDKFKQDQKQTVKNAKALCASLIDRDFDIVAGGTDNHLMLINLNKYDLTGKETETYMSNGGIVINKNTIPFETRGPFITSGLRAGTPAVTTRGMKEAQMEDVANFIETVIQHPKDQDVLDQVNADVQQLCSDFPIYKHL</sequence>
<accession>A0A285F9U8</accession>
<evidence type="ECO:0000256" key="7">
    <source>
        <dbReference type="ARBA" id="ARBA00022679"/>
    </source>
</evidence>
<organism evidence="12 14">
    <name type="scientific">Methanohalophilus euhalobius</name>
    <dbReference type="NCBI Taxonomy" id="51203"/>
    <lineage>
        <taxon>Archaea</taxon>
        <taxon>Methanobacteriati</taxon>
        <taxon>Methanobacteriota</taxon>
        <taxon>Stenosarchaea group</taxon>
        <taxon>Methanomicrobia</taxon>
        <taxon>Methanosarcinales</taxon>
        <taxon>Methanosarcinaceae</taxon>
        <taxon>Methanohalophilus</taxon>
    </lineage>
</organism>
<dbReference type="InterPro" id="IPR015421">
    <property type="entry name" value="PyrdxlP-dep_Trfase_major"/>
</dbReference>
<evidence type="ECO:0000259" key="11">
    <source>
        <dbReference type="Pfam" id="PF00464"/>
    </source>
</evidence>
<dbReference type="GO" id="GO:0005737">
    <property type="term" value="C:cytoplasm"/>
    <property type="evidence" value="ECO:0007669"/>
    <property type="project" value="UniProtKB-SubCell"/>
</dbReference>
<dbReference type="Gene3D" id="3.40.640.10">
    <property type="entry name" value="Type I PLP-dependent aspartate aminotransferase-like (Major domain)"/>
    <property type="match status" value="1"/>
</dbReference>
<evidence type="ECO:0000256" key="5">
    <source>
        <dbReference type="ARBA" id="ARBA00022490"/>
    </source>
</evidence>
<comment type="subunit">
    <text evidence="4 9">Homodimer.</text>
</comment>
<dbReference type="PROSITE" id="PS00096">
    <property type="entry name" value="SHMT"/>
    <property type="match status" value="1"/>
</dbReference>
<dbReference type="InterPro" id="IPR001085">
    <property type="entry name" value="Ser_HO-MeTrfase"/>
</dbReference>
<dbReference type="GO" id="GO:0004372">
    <property type="term" value="F:glycine hydroxymethyltransferase activity"/>
    <property type="evidence" value="ECO:0007669"/>
    <property type="project" value="UniProtKB-UniRule"/>
</dbReference>
<evidence type="ECO:0000256" key="10">
    <source>
        <dbReference type="PIRSR" id="PIRSR000412-50"/>
    </source>
</evidence>
<feature type="binding site" evidence="9">
    <location>
        <begin position="121"/>
        <end position="123"/>
    </location>
    <ligand>
        <name>(6S)-5,6,7,8-tetrahydrofolate</name>
        <dbReference type="ChEBI" id="CHEBI:57453"/>
    </ligand>
</feature>
<dbReference type="GO" id="GO:0008168">
    <property type="term" value="F:methyltransferase activity"/>
    <property type="evidence" value="ECO:0007669"/>
    <property type="project" value="UniProtKB-KW"/>
</dbReference>
<keyword evidence="9" id="KW-0028">Amino-acid biosynthesis</keyword>
<dbReference type="Pfam" id="PF00464">
    <property type="entry name" value="SHMT"/>
    <property type="match status" value="1"/>
</dbReference>
<evidence type="ECO:0000313" key="13">
    <source>
        <dbReference type="EMBL" id="TCL12181.1"/>
    </source>
</evidence>
<dbReference type="EMBL" id="OBDR01000003">
    <property type="protein sequence ID" value="SNY08052.1"/>
    <property type="molecule type" value="Genomic_DNA"/>
</dbReference>
<evidence type="ECO:0000256" key="8">
    <source>
        <dbReference type="ARBA" id="ARBA00022898"/>
    </source>
</evidence>
<evidence type="ECO:0000256" key="9">
    <source>
        <dbReference type="HAMAP-Rule" id="MF_00051"/>
    </source>
</evidence>
<comment type="subcellular location">
    <subcellularLocation>
        <location evidence="2 9">Cytoplasm</location>
    </subcellularLocation>
</comment>
<dbReference type="UniPathway" id="UPA00193"/>
<name>A0A285F9U8_9EURY</name>
<dbReference type="Gene3D" id="3.90.1150.10">
    <property type="entry name" value="Aspartate Aminotransferase, domain 1"/>
    <property type="match status" value="1"/>
</dbReference>
<dbReference type="GO" id="GO:0019264">
    <property type="term" value="P:glycine biosynthetic process from serine"/>
    <property type="evidence" value="ECO:0007669"/>
    <property type="project" value="UniProtKB-UniRule"/>
</dbReference>
<protein>
    <recommendedName>
        <fullName evidence="9">Serine hydroxymethyltransferase</fullName>
        <shortName evidence="9">SHMT</shortName>
        <shortName evidence="9">Serine methylase</shortName>
        <ecNumber evidence="9">2.1.2.1</ecNumber>
    </recommendedName>
</protein>
<keyword evidence="5 9" id="KW-0963">Cytoplasm</keyword>
<comment type="function">
    <text evidence="9">Catalyzes the reversible interconversion of serine and glycine with tetrahydrofolate (THF) serving as the one-carbon carrier. Also exhibits THF-independent aldolase activity toward beta-hydroxyamino acids, producing glycine and aldehydes, via a retro-aldol mechanism.</text>
</comment>
<feature type="modified residue" description="N6-(pyridoxal phosphate)lysine" evidence="9 10">
    <location>
        <position position="226"/>
    </location>
</feature>
<comment type="pathway">
    <text evidence="9">One-carbon metabolism; tetrahydrofolate interconversion.</text>
</comment>
<dbReference type="PANTHER" id="PTHR11680:SF35">
    <property type="entry name" value="SERINE HYDROXYMETHYLTRANSFERASE 1"/>
    <property type="match status" value="1"/>
</dbReference>